<evidence type="ECO:0000313" key="1">
    <source>
        <dbReference type="EMBL" id="RHE41962.1"/>
    </source>
</evidence>
<dbReference type="Gene3D" id="3.90.550.10">
    <property type="entry name" value="Spore Coat Polysaccharide Biosynthesis Protein SpsA, Chain A"/>
    <property type="match status" value="1"/>
</dbReference>
<dbReference type="EMBL" id="QSKF01000001">
    <property type="protein sequence ID" value="RHE41962.1"/>
    <property type="molecule type" value="Genomic_DNA"/>
</dbReference>
<comment type="caution">
    <text evidence="1">The sequence shown here is derived from an EMBL/GenBank/DDBJ whole genome shotgun (WGS) entry which is preliminary data.</text>
</comment>
<gene>
    <name evidence="1" type="ORF">DW740_01265</name>
</gene>
<evidence type="ECO:0000313" key="2">
    <source>
        <dbReference type="Proteomes" id="UP000283745"/>
    </source>
</evidence>
<dbReference type="AlphaFoldDB" id="A0A414JBU7"/>
<protein>
    <submittedName>
        <fullName evidence="1">Glycosyltransferase family 2 protein</fullName>
    </submittedName>
</protein>
<dbReference type="Pfam" id="PF00535">
    <property type="entry name" value="Glycos_transf_2"/>
    <property type="match status" value="1"/>
</dbReference>
<name>A0A414JBU7_9FIRM</name>
<accession>A0A414JBU7</accession>
<dbReference type="CDD" id="cd00761">
    <property type="entry name" value="Glyco_tranf_GTA_type"/>
    <property type="match status" value="1"/>
</dbReference>
<dbReference type="InterPro" id="IPR029044">
    <property type="entry name" value="Nucleotide-diphossugar_trans"/>
</dbReference>
<proteinExistence type="predicted"/>
<dbReference type="InterPro" id="IPR001173">
    <property type="entry name" value="Glyco_trans_2-like"/>
</dbReference>
<dbReference type="GO" id="GO:0016758">
    <property type="term" value="F:hexosyltransferase activity"/>
    <property type="evidence" value="ECO:0007669"/>
    <property type="project" value="UniProtKB-ARBA"/>
</dbReference>
<organism evidence="1 2">
    <name type="scientific">Blautia obeum</name>
    <dbReference type="NCBI Taxonomy" id="40520"/>
    <lineage>
        <taxon>Bacteria</taxon>
        <taxon>Bacillati</taxon>
        <taxon>Bacillota</taxon>
        <taxon>Clostridia</taxon>
        <taxon>Lachnospirales</taxon>
        <taxon>Lachnospiraceae</taxon>
        <taxon>Blautia</taxon>
    </lineage>
</organism>
<reference evidence="1 2" key="1">
    <citation type="submission" date="2018-08" db="EMBL/GenBank/DDBJ databases">
        <title>A genome reference for cultivated species of the human gut microbiota.</title>
        <authorList>
            <person name="Zou Y."/>
            <person name="Xue W."/>
            <person name="Luo G."/>
        </authorList>
    </citation>
    <scope>NUCLEOTIDE SEQUENCE [LARGE SCALE GENOMIC DNA]</scope>
    <source>
        <strain evidence="1 2">AM28-23</strain>
    </source>
</reference>
<dbReference type="SUPFAM" id="SSF53448">
    <property type="entry name" value="Nucleotide-diphospho-sugar transferases"/>
    <property type="match status" value="1"/>
</dbReference>
<sequence length="305" mass="35685">MSEFFFTIFTPTYNRAYKLRDLYNSLKLQSFRDFEWLIIDDGSTDDTKELVNEFISEKRINIRYIYKCNEGKHVAINIGAEKARGKWFFIVDSDDMLTEDALIISKRYCDQIDFLSGFAGVVGLRGDSKGKVWSTGNIQEGNIEITEENKKRDFIDATSVQYRYGMKIAGDRAEIIRTDILKQYKFPAYTNERFMPERYLWNQLSKDDYKFRWFNSVIYITEYLEDGLTRNGKEMAKKSPKSRASADNLSSGIKEIPFKERLFFCINYYRYGMYGKISIKELLANSEAKGISILAFPVALLYRVK</sequence>
<dbReference type="PANTHER" id="PTHR22916">
    <property type="entry name" value="GLYCOSYLTRANSFERASE"/>
    <property type="match status" value="1"/>
</dbReference>
<dbReference type="Proteomes" id="UP000283745">
    <property type="component" value="Unassembled WGS sequence"/>
</dbReference>
<keyword evidence="1" id="KW-0808">Transferase</keyword>
<dbReference type="RefSeq" id="WP_118039487.1">
    <property type="nucleotide sequence ID" value="NZ_CABJFK010000001.1"/>
</dbReference>
<dbReference type="PANTHER" id="PTHR22916:SF3">
    <property type="entry name" value="UDP-GLCNAC:BETAGAL BETA-1,3-N-ACETYLGLUCOSAMINYLTRANSFERASE-LIKE PROTEIN 1"/>
    <property type="match status" value="1"/>
</dbReference>